<gene>
    <name evidence="3" type="ORF">IAD50_05330</name>
</gene>
<feature type="region of interest" description="Disordered" evidence="1">
    <location>
        <begin position="77"/>
        <end position="108"/>
    </location>
</feature>
<reference evidence="3" key="2">
    <citation type="journal article" date="2021" name="PeerJ">
        <title>Extensive microbial diversity within the chicken gut microbiome revealed by metagenomics and culture.</title>
        <authorList>
            <person name="Gilroy R."/>
            <person name="Ravi A."/>
            <person name="Getino M."/>
            <person name="Pursley I."/>
            <person name="Horton D.L."/>
            <person name="Alikhan N.F."/>
            <person name="Baker D."/>
            <person name="Gharbi K."/>
            <person name="Hall N."/>
            <person name="Watson M."/>
            <person name="Adriaenssens E.M."/>
            <person name="Foster-Nyarko E."/>
            <person name="Jarju S."/>
            <person name="Secka A."/>
            <person name="Antonio M."/>
            <person name="Oren A."/>
            <person name="Chaudhuri R.R."/>
            <person name="La Ragione R."/>
            <person name="Hildebrand F."/>
            <person name="Pallen M.J."/>
        </authorList>
    </citation>
    <scope>NUCLEOTIDE SEQUENCE</scope>
    <source>
        <strain evidence="3">CHK195-4489</strain>
    </source>
</reference>
<name>A0A9D1I787_9CLOT</name>
<feature type="non-terminal residue" evidence="3">
    <location>
        <position position="1"/>
    </location>
</feature>
<reference evidence="3" key="1">
    <citation type="submission" date="2020-10" db="EMBL/GenBank/DDBJ databases">
        <authorList>
            <person name="Gilroy R."/>
        </authorList>
    </citation>
    <scope>NUCLEOTIDE SEQUENCE</scope>
    <source>
        <strain evidence="3">CHK195-4489</strain>
    </source>
</reference>
<evidence type="ECO:0000256" key="2">
    <source>
        <dbReference type="SAM" id="Phobius"/>
    </source>
</evidence>
<sequence length="142" mass="15178">ADEAYDPATTTNQPILKWRVPHQYENTETYPGSGSVGCLRQEELSAGSRSPLKGGRYLAVVVDTDAKTVVVEPVTFEVPGETEDNESAATPTKAPITEPSAEPADQENGTNGNLILSLCIGAAVLVIVIVVIIFAVKRKKKR</sequence>
<keyword evidence="2" id="KW-0812">Transmembrane</keyword>
<dbReference type="AlphaFoldDB" id="A0A9D1I787"/>
<dbReference type="Proteomes" id="UP000824089">
    <property type="component" value="Unassembled WGS sequence"/>
</dbReference>
<organism evidence="3 4">
    <name type="scientific">Candidatus Egerieisoma faecipullorum</name>
    <dbReference type="NCBI Taxonomy" id="2840963"/>
    <lineage>
        <taxon>Bacteria</taxon>
        <taxon>Bacillati</taxon>
        <taxon>Bacillota</taxon>
        <taxon>Clostridia</taxon>
        <taxon>Eubacteriales</taxon>
        <taxon>Clostridiaceae</taxon>
        <taxon>Clostridiaceae incertae sedis</taxon>
        <taxon>Candidatus Egerieisoma</taxon>
    </lineage>
</organism>
<feature type="transmembrane region" description="Helical" evidence="2">
    <location>
        <begin position="114"/>
        <end position="136"/>
    </location>
</feature>
<dbReference type="EMBL" id="DVMM01000108">
    <property type="protein sequence ID" value="HIU29701.1"/>
    <property type="molecule type" value="Genomic_DNA"/>
</dbReference>
<evidence type="ECO:0000256" key="1">
    <source>
        <dbReference type="SAM" id="MobiDB-lite"/>
    </source>
</evidence>
<evidence type="ECO:0000313" key="4">
    <source>
        <dbReference type="Proteomes" id="UP000824089"/>
    </source>
</evidence>
<evidence type="ECO:0000313" key="3">
    <source>
        <dbReference type="EMBL" id="HIU29701.1"/>
    </source>
</evidence>
<keyword evidence="2" id="KW-0472">Membrane</keyword>
<proteinExistence type="predicted"/>
<protein>
    <submittedName>
        <fullName evidence="3">Uncharacterized protein</fullName>
    </submittedName>
</protein>
<accession>A0A9D1I787</accession>
<keyword evidence="2" id="KW-1133">Transmembrane helix</keyword>
<comment type="caution">
    <text evidence="3">The sequence shown here is derived from an EMBL/GenBank/DDBJ whole genome shotgun (WGS) entry which is preliminary data.</text>
</comment>